<dbReference type="STRING" id="888064.HMPREF9088_0120"/>
<dbReference type="Pfam" id="PF24894">
    <property type="entry name" value="Hexapep_GlmU"/>
    <property type="match status" value="1"/>
</dbReference>
<dbReference type="GO" id="GO:0008878">
    <property type="term" value="F:glucose-1-phosphate adenylyltransferase activity"/>
    <property type="evidence" value="ECO:0007669"/>
    <property type="project" value="UniProtKB-UniRule"/>
</dbReference>
<keyword evidence="3 9" id="KW-0808">Transferase</keyword>
<dbReference type="eggNOG" id="COG0448">
    <property type="taxonomic scope" value="Bacteria"/>
</dbReference>
<keyword evidence="4 9" id="KW-0548">Nucleotidyltransferase</keyword>
<name>E6LCN0_ENTI1</name>
<sequence length="392" mass="43252">MRGGKMAVAIKRMKTEMLAMILAGGKGSRLGKLTQTIAKPAVPFGGRYRIIDFTLSNCVNSGIRNVGVVTQYQPLALNDHIGNGSSWGLDGIHSGVTILQPYSSNEGSKWFEGTAHAIYQNMDYIDQMDSEYLLILSGDHIYKMDYEKMLDAHKKNHAALTVAVIEVPLDEASRFGIMNTDEHDRIVEFEEKPANPKNNLASMGIYIFTLSRLREVLLNSYNKDDQMLDFGQHVIPAYIDSGENVFAYRFQGYWKDVGTIESLWQASMEFIELDNELDMRDSSWRIYSKNPISPPNFLTHQASVTDSLVVDGCYVAGNVDHSLLSNDVKIKEGAKISDSVIMAGATIGKNAILHRVIVGENAIIGDNAEIDGTDEIAVVGYGEGIGVLIDES</sequence>
<protein>
    <recommendedName>
        <fullName evidence="9">Glucose-1-phosphate adenylyltransferase</fullName>
        <ecNumber evidence="9">2.7.7.27</ecNumber>
    </recommendedName>
    <alternativeName>
        <fullName evidence="9">ADP-glucose pyrophosphorylase</fullName>
        <shortName evidence="9">ADPGlc PPase</shortName>
    </alternativeName>
    <alternativeName>
        <fullName evidence="9">ADP-glucose synthase</fullName>
    </alternativeName>
</protein>
<dbReference type="Proteomes" id="UP000010296">
    <property type="component" value="Unassembled WGS sequence"/>
</dbReference>
<dbReference type="CDD" id="cd04651">
    <property type="entry name" value="LbH_G1P_AT_C"/>
    <property type="match status" value="1"/>
</dbReference>
<dbReference type="GO" id="GO:0005524">
    <property type="term" value="F:ATP binding"/>
    <property type="evidence" value="ECO:0007669"/>
    <property type="project" value="UniProtKB-KW"/>
</dbReference>
<organism evidence="12 13">
    <name type="scientific">Enterococcus italicus (strain DSM 15952 / CCUG 50447 / LMG 22039 / TP 1.5)</name>
    <dbReference type="NCBI Taxonomy" id="888064"/>
    <lineage>
        <taxon>Bacteria</taxon>
        <taxon>Bacillati</taxon>
        <taxon>Bacillota</taxon>
        <taxon>Bacilli</taxon>
        <taxon>Lactobacillales</taxon>
        <taxon>Enterococcaceae</taxon>
        <taxon>Enterococcus</taxon>
    </lineage>
</organism>
<keyword evidence="13" id="KW-1185">Reference proteome</keyword>
<evidence type="ECO:0000313" key="12">
    <source>
        <dbReference type="EMBL" id="EFU75072.1"/>
    </source>
</evidence>
<feature type="site" description="Could play a key role in the communication between the regulatory and the substrate sites" evidence="9">
    <location>
        <position position="110"/>
    </location>
</feature>
<dbReference type="HOGENOM" id="CLU_029499_14_0_9"/>
<evidence type="ECO:0000313" key="13">
    <source>
        <dbReference type="Proteomes" id="UP000010296"/>
    </source>
</evidence>
<dbReference type="NCBIfam" id="NF003670">
    <property type="entry name" value="PRK05293.1"/>
    <property type="match status" value="1"/>
</dbReference>
<dbReference type="AlphaFoldDB" id="E6LCN0"/>
<comment type="subunit">
    <text evidence="9">Homotetramer.</text>
</comment>
<comment type="caution">
    <text evidence="12">The sequence shown here is derived from an EMBL/GenBank/DDBJ whole genome shotgun (WGS) entry which is preliminary data.</text>
</comment>
<dbReference type="HAMAP" id="MF_00624">
    <property type="entry name" value="GlgC"/>
    <property type="match status" value="1"/>
</dbReference>
<dbReference type="PANTHER" id="PTHR43523:SF2">
    <property type="entry name" value="GLUCOSE-1-PHOSPHATE ADENYLYLTRANSFERASE"/>
    <property type="match status" value="1"/>
</dbReference>
<dbReference type="CDD" id="cd02508">
    <property type="entry name" value="ADP_Glucose_PP"/>
    <property type="match status" value="1"/>
</dbReference>
<dbReference type="InterPro" id="IPR029044">
    <property type="entry name" value="Nucleotide-diphossugar_trans"/>
</dbReference>
<dbReference type="PROSITE" id="PS00808">
    <property type="entry name" value="ADP_GLC_PYROPHOSPH_1"/>
    <property type="match status" value="1"/>
</dbReference>
<dbReference type="Gene3D" id="3.90.550.10">
    <property type="entry name" value="Spore Coat Polysaccharide Biosynthesis Protein SpsA, Chain A"/>
    <property type="match status" value="1"/>
</dbReference>
<dbReference type="InterPro" id="IPR005836">
    <property type="entry name" value="ADP_Glu_pyroP_CS"/>
</dbReference>
<dbReference type="SUPFAM" id="SSF53448">
    <property type="entry name" value="Nucleotide-diphospho-sugar transferases"/>
    <property type="match status" value="1"/>
</dbReference>
<evidence type="ECO:0000256" key="8">
    <source>
        <dbReference type="ARBA" id="ARBA00023277"/>
    </source>
</evidence>
<dbReference type="Pfam" id="PF00483">
    <property type="entry name" value="NTP_transferase"/>
    <property type="match status" value="1"/>
</dbReference>
<keyword evidence="5 9" id="KW-0547">Nucleotide-binding</keyword>
<dbReference type="PANTHER" id="PTHR43523">
    <property type="entry name" value="GLUCOSE-1-PHOSPHATE ADENYLYLTRANSFERASE-RELATED"/>
    <property type="match status" value="1"/>
</dbReference>
<keyword evidence="7 9" id="KW-0320">Glycogen biosynthesis</keyword>
<feature type="domain" description="Nucleotidyl transferase" evidence="10">
    <location>
        <begin position="19"/>
        <end position="269"/>
    </location>
</feature>
<dbReference type="NCBIfam" id="TIGR02092">
    <property type="entry name" value="glgD"/>
    <property type="match status" value="1"/>
</dbReference>
<dbReference type="InterPro" id="IPR023049">
    <property type="entry name" value="GlgC_bac"/>
</dbReference>
<evidence type="ECO:0000256" key="7">
    <source>
        <dbReference type="ARBA" id="ARBA00023056"/>
    </source>
</evidence>
<evidence type="ECO:0000256" key="4">
    <source>
        <dbReference type="ARBA" id="ARBA00022695"/>
    </source>
</evidence>
<feature type="binding site" evidence="9">
    <location>
        <position position="176"/>
    </location>
    <ligand>
        <name>alpha-D-glucose 1-phosphate</name>
        <dbReference type="ChEBI" id="CHEBI:58601"/>
    </ligand>
</feature>
<dbReference type="UniPathway" id="UPA00164"/>
<evidence type="ECO:0000256" key="5">
    <source>
        <dbReference type="ARBA" id="ARBA00022741"/>
    </source>
</evidence>
<dbReference type="InterPro" id="IPR056818">
    <property type="entry name" value="GlmU/GlgC-like_hexapep"/>
</dbReference>
<dbReference type="PROSITE" id="PS00809">
    <property type="entry name" value="ADP_GLC_PYROPHOSPH_2"/>
    <property type="match status" value="1"/>
</dbReference>
<feature type="domain" description="Glucose-1-phosphate adenylyltransferase/Bifunctional protein GlmU-like C-terminal hexapeptide" evidence="11">
    <location>
        <begin position="300"/>
        <end position="372"/>
    </location>
</feature>
<feature type="binding site" evidence="9">
    <location>
        <position position="202"/>
    </location>
    <ligand>
        <name>alpha-D-glucose 1-phosphate</name>
        <dbReference type="ChEBI" id="CHEBI:58601"/>
    </ligand>
</feature>
<evidence type="ECO:0000256" key="2">
    <source>
        <dbReference type="ARBA" id="ARBA00022600"/>
    </source>
</evidence>
<dbReference type="InterPro" id="IPR011004">
    <property type="entry name" value="Trimer_LpxA-like_sf"/>
</dbReference>
<dbReference type="InterPro" id="IPR005835">
    <property type="entry name" value="NTP_transferase_dom"/>
</dbReference>
<comment type="pathway">
    <text evidence="9">Glycan biosynthesis; glycogen biosynthesis.</text>
</comment>
<dbReference type="EC" id="2.7.7.27" evidence="9"/>
<dbReference type="InterPro" id="IPR011832">
    <property type="entry name" value="GlgDAde_trans"/>
</dbReference>
<evidence type="ECO:0000256" key="6">
    <source>
        <dbReference type="ARBA" id="ARBA00022840"/>
    </source>
</evidence>
<keyword evidence="6 9" id="KW-0067">ATP-binding</keyword>
<evidence type="ECO:0000256" key="9">
    <source>
        <dbReference type="HAMAP-Rule" id="MF_00624"/>
    </source>
</evidence>
<keyword evidence="8 9" id="KW-0119">Carbohydrate metabolism</keyword>
<evidence type="ECO:0000259" key="11">
    <source>
        <dbReference type="Pfam" id="PF24894"/>
    </source>
</evidence>
<feature type="binding site" evidence="9">
    <location>
        <begin position="191"/>
        <end position="192"/>
    </location>
    <ligand>
        <name>alpha-D-glucose 1-phosphate</name>
        <dbReference type="ChEBI" id="CHEBI:58601"/>
    </ligand>
</feature>
<comment type="caution">
    <text evidence="9">Lacks conserved residue(s) required for the propagation of feature annotation.</text>
</comment>
<keyword evidence="2 9" id="KW-0321">Glycogen metabolism</keyword>
<comment type="function">
    <text evidence="9">Involved in the biosynthesis of ADP-glucose, a building block required for the elongation reactions to produce glycogen. Catalyzes the reaction between ATP and alpha-D-glucose 1-phosphate (G1P) to produce pyrophosphate and ADP-Glc.</text>
</comment>
<comment type="catalytic activity">
    <reaction evidence="9">
        <text>alpha-D-glucose 1-phosphate + ATP + H(+) = ADP-alpha-D-glucose + diphosphate</text>
        <dbReference type="Rhea" id="RHEA:12120"/>
        <dbReference type="ChEBI" id="CHEBI:15378"/>
        <dbReference type="ChEBI" id="CHEBI:30616"/>
        <dbReference type="ChEBI" id="CHEBI:33019"/>
        <dbReference type="ChEBI" id="CHEBI:57498"/>
        <dbReference type="ChEBI" id="CHEBI:58601"/>
        <dbReference type="EC" id="2.7.7.27"/>
    </reaction>
</comment>
<evidence type="ECO:0000259" key="10">
    <source>
        <dbReference type="Pfam" id="PF00483"/>
    </source>
</evidence>
<evidence type="ECO:0000256" key="1">
    <source>
        <dbReference type="ARBA" id="ARBA00010443"/>
    </source>
</evidence>
<dbReference type="Gene3D" id="2.160.10.10">
    <property type="entry name" value="Hexapeptide repeat proteins"/>
    <property type="match status" value="1"/>
</dbReference>
<dbReference type="SUPFAM" id="SSF51161">
    <property type="entry name" value="Trimeric LpxA-like enzymes"/>
    <property type="match status" value="1"/>
</dbReference>
<comment type="similarity">
    <text evidence="1 9">Belongs to the bacterial/plant glucose-1-phosphate adenylyltransferase family.</text>
</comment>
<dbReference type="EMBL" id="AEPV01000003">
    <property type="protein sequence ID" value="EFU75072.1"/>
    <property type="molecule type" value="Genomic_DNA"/>
</dbReference>
<reference evidence="12 13" key="1">
    <citation type="submission" date="2010-12" db="EMBL/GenBank/DDBJ databases">
        <authorList>
            <person name="Muzny D."/>
            <person name="Qin X."/>
            <person name="Deng J."/>
            <person name="Jiang H."/>
            <person name="Liu Y."/>
            <person name="Qu J."/>
            <person name="Song X.-Z."/>
            <person name="Zhang L."/>
            <person name="Thornton R."/>
            <person name="Coyle M."/>
            <person name="Francisco L."/>
            <person name="Jackson L."/>
            <person name="Javaid M."/>
            <person name="Korchina V."/>
            <person name="Kovar C."/>
            <person name="Mata R."/>
            <person name="Mathew T."/>
            <person name="Ngo R."/>
            <person name="Nguyen L."/>
            <person name="Nguyen N."/>
            <person name="Okwuonu G."/>
            <person name="Ongeri F."/>
            <person name="Pham C."/>
            <person name="Simmons D."/>
            <person name="Wilczek-Boney K."/>
            <person name="Hale W."/>
            <person name="Jakkamsetti A."/>
            <person name="Pham P."/>
            <person name="Ruth R."/>
            <person name="San Lucas F."/>
            <person name="Warren J."/>
            <person name="Zhang J."/>
            <person name="Zhao Z."/>
            <person name="Zhou C."/>
            <person name="Zhu D."/>
            <person name="Lee S."/>
            <person name="Bess C."/>
            <person name="Blankenburg K."/>
            <person name="Forbes L."/>
            <person name="Fu Q."/>
            <person name="Gubbala S."/>
            <person name="Hirani K."/>
            <person name="Jayaseelan J.C."/>
            <person name="Lara F."/>
            <person name="Munidasa M."/>
            <person name="Palculict T."/>
            <person name="Patil S."/>
            <person name="Pu L.-L."/>
            <person name="Saada N."/>
            <person name="Tang L."/>
            <person name="Weissenberger G."/>
            <person name="Zhu Y."/>
            <person name="Hemphill L."/>
            <person name="Shang Y."/>
            <person name="Youmans B."/>
            <person name="Ayvaz T."/>
            <person name="Ross M."/>
            <person name="Santibanez J."/>
            <person name="Aqrawi P."/>
            <person name="Gross S."/>
            <person name="Joshi V."/>
            <person name="Fowler G."/>
            <person name="Nazareth L."/>
            <person name="Reid J."/>
            <person name="Worley K."/>
            <person name="Petrosino J."/>
            <person name="Highlander S."/>
            <person name="Gibbs R."/>
        </authorList>
    </citation>
    <scope>NUCLEOTIDE SEQUENCE [LARGE SCALE GENOMIC DNA]</scope>
    <source>
        <strain evidence="13">DSM 15952 / CCUG 50447 / LMG 22039 / TP 1.5</strain>
    </source>
</reference>
<gene>
    <name evidence="9 12" type="primary">glgC</name>
    <name evidence="12" type="ORF">HMPREF9088_0120</name>
</gene>
<proteinExistence type="inferred from homology"/>
<dbReference type="PROSITE" id="PS00810">
    <property type="entry name" value="ADP_GLC_PYROPHOSPH_3"/>
    <property type="match status" value="1"/>
</dbReference>
<evidence type="ECO:0000256" key="3">
    <source>
        <dbReference type="ARBA" id="ARBA00022679"/>
    </source>
</evidence>
<dbReference type="GO" id="GO:0005978">
    <property type="term" value="P:glycogen biosynthetic process"/>
    <property type="evidence" value="ECO:0007669"/>
    <property type="project" value="UniProtKB-UniRule"/>
</dbReference>
<feature type="site" description="Could play a key role in the communication between the regulatory and the substrate sites" evidence="9">
    <location>
        <position position="71"/>
    </location>
</feature>
<dbReference type="NCBIfam" id="TIGR02091">
    <property type="entry name" value="glgC"/>
    <property type="match status" value="1"/>
</dbReference>
<accession>E6LCN0</accession>
<dbReference type="InterPro" id="IPR011831">
    <property type="entry name" value="ADP-Glc_PPase"/>
</dbReference>